<comment type="caution">
    <text evidence="8">The sequence shown here is derived from an EMBL/GenBank/DDBJ whole genome shotgun (WGS) entry which is preliminary data.</text>
</comment>
<dbReference type="Gene3D" id="3.40.50.980">
    <property type="match status" value="4"/>
</dbReference>
<evidence type="ECO:0000256" key="3">
    <source>
        <dbReference type="ARBA" id="ARBA00022553"/>
    </source>
</evidence>
<dbReference type="Pfam" id="PF00550">
    <property type="entry name" value="PP-binding"/>
    <property type="match status" value="2"/>
</dbReference>
<dbReference type="NCBIfam" id="NF003417">
    <property type="entry name" value="PRK04813.1"/>
    <property type="match status" value="2"/>
</dbReference>
<dbReference type="NCBIfam" id="TIGR01720">
    <property type="entry name" value="NRPS-para261"/>
    <property type="match status" value="1"/>
</dbReference>
<dbReference type="InterPro" id="IPR006162">
    <property type="entry name" value="Ppantetheine_attach_site"/>
</dbReference>
<dbReference type="NCBIfam" id="TIGR01733">
    <property type="entry name" value="AA-adenyl-dom"/>
    <property type="match status" value="2"/>
</dbReference>
<name>A0ABN1ZKZ2_9ACTN</name>
<dbReference type="PANTHER" id="PTHR45527:SF1">
    <property type="entry name" value="FATTY ACID SYNTHASE"/>
    <property type="match status" value="1"/>
</dbReference>
<evidence type="ECO:0000313" key="8">
    <source>
        <dbReference type="EMBL" id="GAA1500626.1"/>
    </source>
</evidence>
<dbReference type="SMART" id="SM01294">
    <property type="entry name" value="PKS_PP_betabranch"/>
    <property type="match status" value="1"/>
</dbReference>
<dbReference type="SUPFAM" id="SSF56801">
    <property type="entry name" value="Acetyl-CoA synthetase-like"/>
    <property type="match status" value="2"/>
</dbReference>
<accession>A0ABN1ZKZ2</accession>
<dbReference type="CDD" id="cd12116">
    <property type="entry name" value="A_NRPS_Ta1_like"/>
    <property type="match status" value="1"/>
</dbReference>
<dbReference type="InterPro" id="IPR000873">
    <property type="entry name" value="AMP-dep_synth/lig_dom"/>
</dbReference>
<dbReference type="InterPro" id="IPR020806">
    <property type="entry name" value="PKS_PP-bd"/>
</dbReference>
<dbReference type="Gene3D" id="2.30.38.10">
    <property type="entry name" value="Luciferase, Domain 3"/>
    <property type="match status" value="2"/>
</dbReference>
<dbReference type="EMBL" id="BAAAOQ010000050">
    <property type="protein sequence ID" value="GAA1500626.1"/>
    <property type="molecule type" value="Genomic_DNA"/>
</dbReference>
<reference evidence="8 9" key="1">
    <citation type="journal article" date="2019" name="Int. J. Syst. Evol. Microbiol.">
        <title>The Global Catalogue of Microorganisms (GCM) 10K type strain sequencing project: providing services to taxonomists for standard genome sequencing and annotation.</title>
        <authorList>
            <consortium name="The Broad Institute Genomics Platform"/>
            <consortium name="The Broad Institute Genome Sequencing Center for Infectious Disease"/>
            <person name="Wu L."/>
            <person name="Ma J."/>
        </authorList>
    </citation>
    <scope>NUCLEOTIDE SEQUENCE [LARGE SCALE GENOMIC DNA]</scope>
    <source>
        <strain evidence="8 9">JCM 14924</strain>
    </source>
</reference>
<feature type="domain" description="Carrier" evidence="7">
    <location>
        <begin position="2031"/>
        <end position="2105"/>
    </location>
</feature>
<dbReference type="InterPro" id="IPR001242">
    <property type="entry name" value="Condensation_dom"/>
</dbReference>
<dbReference type="InterPro" id="IPR009081">
    <property type="entry name" value="PP-bd_ACP"/>
</dbReference>
<dbReference type="Pfam" id="PF00501">
    <property type="entry name" value="AMP-binding"/>
    <property type="match status" value="2"/>
</dbReference>
<keyword evidence="2" id="KW-0596">Phosphopantetheine</keyword>
<evidence type="ECO:0000256" key="1">
    <source>
        <dbReference type="ARBA" id="ARBA00001957"/>
    </source>
</evidence>
<dbReference type="Proteomes" id="UP001501391">
    <property type="component" value="Unassembled WGS sequence"/>
</dbReference>
<dbReference type="SUPFAM" id="SSF52777">
    <property type="entry name" value="CoA-dependent acyltransferases"/>
    <property type="match status" value="6"/>
</dbReference>
<protein>
    <recommendedName>
        <fullName evidence="7">Carrier domain-containing protein</fullName>
    </recommendedName>
</protein>
<evidence type="ECO:0000313" key="9">
    <source>
        <dbReference type="Proteomes" id="UP001501391"/>
    </source>
</evidence>
<keyword evidence="5" id="KW-0045">Antibiotic biosynthesis</keyword>
<proteinExistence type="predicted"/>
<feature type="domain" description="Carrier" evidence="7">
    <location>
        <begin position="971"/>
        <end position="1046"/>
    </location>
</feature>
<dbReference type="InterPro" id="IPR025110">
    <property type="entry name" value="AMP-bd_C"/>
</dbReference>
<dbReference type="InterPro" id="IPR045851">
    <property type="entry name" value="AMP-bd_C_sf"/>
</dbReference>
<dbReference type="Gene3D" id="1.10.1200.10">
    <property type="entry name" value="ACP-like"/>
    <property type="match status" value="2"/>
</dbReference>
<evidence type="ECO:0000259" key="7">
    <source>
        <dbReference type="PROSITE" id="PS50075"/>
    </source>
</evidence>
<dbReference type="Pfam" id="PF13193">
    <property type="entry name" value="AMP-binding_C"/>
    <property type="match status" value="2"/>
</dbReference>
<evidence type="ECO:0000256" key="5">
    <source>
        <dbReference type="ARBA" id="ARBA00023194"/>
    </source>
</evidence>
<dbReference type="InterPro" id="IPR036736">
    <property type="entry name" value="ACP-like_sf"/>
</dbReference>
<dbReference type="InterPro" id="IPR023213">
    <property type="entry name" value="CAT-like_dom_sf"/>
</dbReference>
<keyword evidence="4" id="KW-0677">Repeat</keyword>
<dbReference type="InterPro" id="IPR020845">
    <property type="entry name" value="AMP-binding_CS"/>
</dbReference>
<dbReference type="CDD" id="cd19540">
    <property type="entry name" value="LCL_NRPS-like"/>
    <property type="match status" value="2"/>
</dbReference>
<dbReference type="Gene3D" id="3.30.559.30">
    <property type="entry name" value="Nonribosomal peptide synthetase, condensation domain"/>
    <property type="match status" value="3"/>
</dbReference>
<dbReference type="PANTHER" id="PTHR45527">
    <property type="entry name" value="NONRIBOSOMAL PEPTIDE SYNTHETASE"/>
    <property type="match status" value="1"/>
</dbReference>
<dbReference type="CDD" id="cd17652">
    <property type="entry name" value="A_NRPS_CmdD_like"/>
    <property type="match status" value="1"/>
</dbReference>
<comment type="cofactor">
    <cofactor evidence="1">
        <name>pantetheine 4'-phosphate</name>
        <dbReference type="ChEBI" id="CHEBI:47942"/>
    </cofactor>
</comment>
<evidence type="ECO:0000256" key="2">
    <source>
        <dbReference type="ARBA" id="ARBA00022450"/>
    </source>
</evidence>
<dbReference type="Gene3D" id="3.30.300.30">
    <property type="match status" value="2"/>
</dbReference>
<dbReference type="SMART" id="SM00823">
    <property type="entry name" value="PKS_PP"/>
    <property type="match status" value="2"/>
</dbReference>
<dbReference type="PROSITE" id="PS00455">
    <property type="entry name" value="AMP_BINDING"/>
    <property type="match status" value="2"/>
</dbReference>
<feature type="region of interest" description="Disordered" evidence="6">
    <location>
        <begin position="953"/>
        <end position="974"/>
    </location>
</feature>
<sequence>MIPLSFAQRRLWFLQQFEGPSATYNLPLQLRLTGDLDVEALRGAVRDVMERHESLRTVFPEQDGTPYQRILPAEEARSEVELVRADREQLDGLLAAAARHTFDLTSEVPVRTWLFELAPREHVLLLLVHHVAADGGSLAPLTRDLSVAYAARARGGAPQWEPLPVQYADYTLWQREVLGEEDDPESLISEQVAYWRERLAGLPDQLELPADRPRPAVAGYRGDAIGVFWDAELHEGITRLAREHRSSVFMVLQAALATLLTRLGAGTDIPIGTPVAGRTDDALEDLVGFFVNTLVLRTDTSGDPSFTELLARVRETNLAAYAHQDVPFERLVEIVNPIRSMARHPLFQVLLVLQNNAKADLELPGLRTELDGVGTGVSKFDLSFELEERIGATGRCEGIAVDVEFAAELFDPETVTTLADRLERLLRAAVADPARPVGELPVLSAEERRRQLVTWNDTACEVPAQTLPRLFEARAAAVPDAEAVVCGDVRLSYGELNARANRLARRLLTRGVGPERHVAVALPRGPELLVALLAVAKTGAAYLPLDPEYPADRIAYVLEDAAPVCVLTSAKLAERLPVDGDRLLVVGDEAGGPDGLSGTDLTAAELPAGASAASPAYVIYTSGSTGRPKGVVVTAGNLVNFLTAMDRCAGMAPGDRLLAVTTVAFDIAGLELYLPLVSGATVVLATAGEVRDTRLLAGLVRASGATVMQATPSLWRSLVDEDPEAVRGLRVLVGGEALPAPLAHRLAGTAAGVTNLYGPTETTIWSASAAVGADGTPPIGRPVANTRVYVLDAALRPVPAGVPGELYIAGHGVARGYRGRPDLTAERFVADPYGAPGTRMYRTGDLVKWRADGQLEFVGRVDHQVKVRGFRIELGEIETALLGHPGVGQAVVTVREDRPGDQRLVAYAVPRAGGERPGPEELRPWVARTLPEYMVPSAFVLLDSFPLTPNGKLDRGALPAPAAERARGPQRPRGPREELLCGLFAEVLGLDEVGVHDDFFRLGGHSLLATRLTSRVRTALGAELALRDLFEAPTPAALAGRLDEAGAARRAPLRPVRRRDLVPLSSAQQRLWFLHQLEGPSPTYNVPLVLHLSGELDVAALHAALADLVTRHESLRTVFPQRDGTPYQLVLEGDAARPVFEVVRCGPEDLDGRVSGAARYAFDLTAQPPLRSWLFETAPDEHTLLLLAHHIACDGASLAPLGDDLAAAYTARLAGRAPEWEPLPAQYADYTLWQREALGDEGDPDSLLSGQVAYWRAALAGIPDQLELPADRPRPAVTGHHGDRVGFTWDAELHTAVVRLAREHQCSVFMVLQAGLAALLTRLGAGTDLPIGTPVAGRVDEALDRLVGFFVNTLVLRTDTSGDPSFAELLARVRETDLSAYAHQDVPFERLVEVVNPVRSTAHHPLFQVMLILQNTDEATVRLPGLTVELDEADTGAARMDLAFNMEELHTEDRAPAGLTGTVEFATDLFDPATARELAARLERLLRSAVADATRPLGALDVLAADERERLLVEWNATGHDTPAATLPELFQRCAARHPHAPAVEHDGEVLTYAELNRRANRLAHRLIGRGAGPERIVALALPRSADLVVAVLAALKAGAAYLPVDPGYPADRVAYMLDDARPALVVTDEATAGRLPRTEVPVLPVACPDGPEHDPSDADRASALLLGHPAYVIYTSGSTGRPKGVVVEHAGMASFAADKIERCGVAAGDRVSQFASPSFDASVLEMWLALLSGACLVIPSGGPFAGEALADALRELRINHMPIAAAALASMPETALPELRSLAVGGDSFTGEVVARWAPGRRMFNGYGPTEATVWVTSSDVLSEPVAPPIGRPVRNSRVYVLDEALRPVPAGVPGELYVAGLQLARGYLQRPALTAERFVADPFGTPGTRMYRTGDLVKWRADGELEFLGRVDRQVKVRGFRIEPGEIENALTAHPAVGQAAVVVREDRPGDKRIVAYVVPAGEDGPDGFPGAARTDTGELRAHLAGRLPDYMVPAAFVTLRALPLTANSKLDTAALPVPDYVADAEVAPPRTPREETLCQVFAEVLGLPRVGVTSSFFELGGDSILSIQLISRARAHGLAVTARDVFRHQTVEALAAHAADVPDAAAVENAEDVEDAVGPLPPTPIMHWLRELDAPVDGFNQSLVLQTPGDLDLPGLTGAVQALLDHHDALRLKVTSVPPAEGSGPPVWEPEVLPVGKVAAEDCVRRVGAEGLTGPALDTLMAREGARARDRLAPGDGAMVQAVWFDAGPATPGRLLLMLHHLVVDGVSWRILLPDLVAAWHAVRAGTPVRLERTGTSLRRWARHLETAARSPERIAELELWTQILGTPEPLLGERALDPARDLGAGARSLTLTLPASATRPLLTSVPGVFHAKVNDVLLSGLAVAVGAWRRRRGTAAGPVLVDLEGHGREEIVPGTDLARTVGWFTSLYPVRLDPGRPDWDDVLAGGPELSRVVKLIKEQLRAVPDNGMGFGLLRHLNPDTAPRLAAHAGPQIGFNYLGRMAASEGAAVRDWDLVADAETPAGQDPRMPMTHALVINAVTEDHADGPRLTATWNWPDGLMAEPDVRDLAEGWFAALTALVEHCEAPDAGGHTPSDLSLVSLSQDEIDDLEAELEMP</sequence>
<gene>
    <name evidence="8" type="ORF">GCM10009787_78640</name>
</gene>
<dbReference type="Gene3D" id="3.30.559.10">
    <property type="entry name" value="Chloramphenicol acetyltransferase-like domain"/>
    <property type="match status" value="3"/>
</dbReference>
<dbReference type="Pfam" id="PF00668">
    <property type="entry name" value="Condensation"/>
    <property type="match status" value="3"/>
</dbReference>
<keyword evidence="3" id="KW-0597">Phosphoprotein</keyword>
<dbReference type="SUPFAM" id="SSF47336">
    <property type="entry name" value="ACP-like"/>
    <property type="match status" value="2"/>
</dbReference>
<dbReference type="InterPro" id="IPR010060">
    <property type="entry name" value="NRPS_synth"/>
</dbReference>
<evidence type="ECO:0000256" key="6">
    <source>
        <dbReference type="SAM" id="MobiDB-lite"/>
    </source>
</evidence>
<dbReference type="PROSITE" id="PS50075">
    <property type="entry name" value="CARRIER"/>
    <property type="match status" value="2"/>
</dbReference>
<dbReference type="PROSITE" id="PS00012">
    <property type="entry name" value="PHOSPHOPANTETHEINE"/>
    <property type="match status" value="2"/>
</dbReference>
<dbReference type="InterPro" id="IPR010071">
    <property type="entry name" value="AA_adenyl_dom"/>
</dbReference>
<keyword evidence="9" id="KW-1185">Reference proteome</keyword>
<dbReference type="RefSeq" id="WP_346164515.1">
    <property type="nucleotide sequence ID" value="NZ_BAAAOQ010000050.1"/>
</dbReference>
<organism evidence="8 9">
    <name type="scientific">Streptomyces bangladeshensis</name>
    <dbReference type="NCBI Taxonomy" id="295352"/>
    <lineage>
        <taxon>Bacteria</taxon>
        <taxon>Bacillati</taxon>
        <taxon>Actinomycetota</taxon>
        <taxon>Actinomycetes</taxon>
        <taxon>Kitasatosporales</taxon>
        <taxon>Streptomycetaceae</taxon>
        <taxon>Streptomyces</taxon>
    </lineage>
</organism>
<evidence type="ECO:0000256" key="4">
    <source>
        <dbReference type="ARBA" id="ARBA00022737"/>
    </source>
</evidence>